<dbReference type="Pfam" id="PF22536">
    <property type="entry name" value="WHD_POLR3C"/>
    <property type="match status" value="1"/>
</dbReference>
<keyword evidence="5 8" id="KW-0804">Transcription</keyword>
<dbReference type="GeneID" id="30993606"/>
<feature type="domain" description="DNA-directed RNA polymerase III subunit RPC3 winged-helix" evidence="11">
    <location>
        <begin position="434"/>
        <end position="507"/>
    </location>
</feature>
<keyword evidence="4 8" id="KW-0240">DNA-directed RNA polymerase</keyword>
<dbReference type="InterPro" id="IPR055207">
    <property type="entry name" value="POLR3C_WHD"/>
</dbReference>
<comment type="function">
    <text evidence="7 8">DNA-dependent RNA polymerase catalyzes the transcription of DNA into RNA using the four ribonucleoside triphosphates as substrates. Specific core component of RNA polymerase III which synthesizes small RNAs, such as 5S rRNA and tRNAs.</text>
</comment>
<keyword evidence="6 8" id="KW-0539">Nucleus</keyword>
<dbReference type="PANTHER" id="PTHR12949:SF0">
    <property type="entry name" value="DNA-DIRECTED RNA POLYMERASE III SUBUNIT RPC3"/>
    <property type="match status" value="1"/>
</dbReference>
<dbReference type="InterPro" id="IPR036388">
    <property type="entry name" value="WH-like_DNA-bd_sf"/>
</dbReference>
<evidence type="ECO:0000256" key="8">
    <source>
        <dbReference type="RuleBase" id="RU367076"/>
    </source>
</evidence>
<dbReference type="RefSeq" id="XP_020074404.1">
    <property type="nucleotide sequence ID" value="XM_020219056.1"/>
</dbReference>
<reference evidence="13" key="1">
    <citation type="submission" date="2016-05" db="EMBL/GenBank/DDBJ databases">
        <title>Comparative genomics of biotechnologically important yeasts.</title>
        <authorList>
            <consortium name="DOE Joint Genome Institute"/>
            <person name="Riley R."/>
            <person name="Haridas S."/>
            <person name="Wolfe K.H."/>
            <person name="Lopes M.R."/>
            <person name="Hittinger C.T."/>
            <person name="Goker M."/>
            <person name="Salamov A."/>
            <person name="Wisecaver J."/>
            <person name="Long T.M."/>
            <person name="Aerts A.L."/>
            <person name="Barry K."/>
            <person name="Choi C."/>
            <person name="Clum A."/>
            <person name="Coughlan A.Y."/>
            <person name="Deshpande S."/>
            <person name="Douglass A.P."/>
            <person name="Hanson S.J."/>
            <person name="Klenk H.-P."/>
            <person name="Labutti K."/>
            <person name="Lapidus A."/>
            <person name="Lindquist E."/>
            <person name="Lipzen A."/>
            <person name="Meier-Kolthoff J.P."/>
            <person name="Ohm R.A."/>
            <person name="Otillar R.P."/>
            <person name="Pangilinan J."/>
            <person name="Peng Y."/>
            <person name="Rokas A."/>
            <person name="Rosa C.A."/>
            <person name="Scheuner C."/>
            <person name="Sibirny A.A."/>
            <person name="Slot J.C."/>
            <person name="Stielow J.B."/>
            <person name="Sun H."/>
            <person name="Kurtzman C.P."/>
            <person name="Blackwell M."/>
            <person name="Grigoriev I.V."/>
            <person name="Jeffries T.W."/>
        </authorList>
    </citation>
    <scope>NUCLEOTIDE SEQUENCE [LARGE SCALE GENOMIC DNA]</scope>
    <source>
        <strain evidence="13">NRRL Y-1933</strain>
    </source>
</reference>
<dbReference type="InterPro" id="IPR013197">
    <property type="entry name" value="RNA_pol_III_RPC82-rel_HTH"/>
</dbReference>
<dbReference type="InterPro" id="IPR039748">
    <property type="entry name" value="RPC3"/>
</dbReference>
<dbReference type="Pfam" id="PF08221">
    <property type="entry name" value="HTH_9"/>
    <property type="match status" value="1"/>
</dbReference>
<feature type="domain" description="RNA polymerase III subunit RPC82-related helix-turn-helix" evidence="10">
    <location>
        <begin position="18"/>
        <end position="77"/>
    </location>
</feature>
<evidence type="ECO:0000256" key="7">
    <source>
        <dbReference type="ARBA" id="ARBA00025127"/>
    </source>
</evidence>
<evidence type="ECO:0000313" key="13">
    <source>
        <dbReference type="Proteomes" id="UP000095085"/>
    </source>
</evidence>
<protein>
    <recommendedName>
        <fullName evidence="3 8">DNA-directed RNA polymerase III subunit RPC3</fullName>
        <shortName evidence="8">RNA polymerase III subunit C3</shortName>
    </recommendedName>
</protein>
<dbReference type="STRING" id="984485.A0A1E4RDK5"/>
<dbReference type="InterPro" id="IPR008806">
    <property type="entry name" value="RNA_pol_III_Rpc82_C"/>
</dbReference>
<dbReference type="Gene3D" id="1.10.10.10">
    <property type="entry name" value="Winged helix-like DNA-binding domain superfamily/Winged helix DNA-binding domain"/>
    <property type="match status" value="2"/>
</dbReference>
<evidence type="ECO:0000313" key="12">
    <source>
        <dbReference type="EMBL" id="ODV65337.1"/>
    </source>
</evidence>
<dbReference type="AlphaFoldDB" id="A0A1E4RDK5"/>
<evidence type="ECO:0000256" key="6">
    <source>
        <dbReference type="ARBA" id="ARBA00023242"/>
    </source>
</evidence>
<evidence type="ECO:0000259" key="9">
    <source>
        <dbReference type="Pfam" id="PF05645"/>
    </source>
</evidence>
<dbReference type="EMBL" id="KV454545">
    <property type="protein sequence ID" value="ODV65337.1"/>
    <property type="molecule type" value="Genomic_DNA"/>
</dbReference>
<dbReference type="GO" id="GO:0005666">
    <property type="term" value="C:RNA polymerase III complex"/>
    <property type="evidence" value="ECO:0007669"/>
    <property type="project" value="UniProtKB-UniRule"/>
</dbReference>
<dbReference type="GO" id="GO:0006384">
    <property type="term" value="P:transcription initiation at RNA polymerase III promoter"/>
    <property type="evidence" value="ECO:0007669"/>
    <property type="project" value="EnsemblFungi"/>
</dbReference>
<dbReference type="Pfam" id="PF20912">
    <property type="entry name" value="RPC3_helical"/>
    <property type="match status" value="1"/>
</dbReference>
<feature type="domain" description="RNA polymerase III Rpc82 C -terminal" evidence="9">
    <location>
        <begin position="147"/>
        <end position="425"/>
    </location>
</feature>
<comment type="subcellular location">
    <subcellularLocation>
        <location evidence="1 8">Nucleus</location>
    </subcellularLocation>
</comment>
<dbReference type="Proteomes" id="UP000095085">
    <property type="component" value="Unassembled WGS sequence"/>
</dbReference>
<comment type="subunit">
    <text evidence="2 8">Component of the RNA polymerase III (Pol III) complex consisting of 17 subunits.</text>
</comment>
<evidence type="ECO:0000256" key="1">
    <source>
        <dbReference type="ARBA" id="ARBA00004123"/>
    </source>
</evidence>
<sequence length="593" mass="68304">MSVELSEASKTQSPFSYLYTSVARNHLGEIAAVILSTLISYGRLNVRELSTRSKIPLKLVKTSLVSLIQLNCIKYWRDESSKQYFYTFDESGILILLHSGDIISHIKSNYGEDSAEVIQNIIENGHIKVEDYLSNVGDEEEKYNKQNIFVKLYQAGWLVRLQGFDLNPLDDLWEKMYQGILKDTPRSATTSEIKRVNEAKEKTKVKFKDLLESGNLPGDIFTTESGIQKIRSHIIMKFNLNRFEKHLRTIALSEFAKSRIGILTSKVYEVALSIVEKNSPDLKYPFNEISGLINDPEEERQYISSIENELIDNKKITFNVRDLISKLPEEIDLRNSILTHNFLKPGKKRGLDFEHDVPTKKIKTENDEFEVSQTNDFESNTDNSDPHSLSLVQHHLKLLSSSSSIPFLVEMSAGNYYIPFISIVKLLKDFTYDTLIKTTLGISSLRVLKCLKSLKLADEKTLSNSVLLKEKTVRNEVYRLINMNVIEIQEVPRSADRAASKTFYLFRHKPTSAYNYLTHSLVFSMGEILTNIQSFKNDHKILLEKCEREDVKGHEEELLLESELKTLKELQVREINNVARFNRIKTLYNIFKF</sequence>
<dbReference type="PANTHER" id="PTHR12949">
    <property type="entry name" value="RNA POLYMERASE III DNA DIRECTED -RELATED"/>
    <property type="match status" value="1"/>
</dbReference>
<evidence type="ECO:0000256" key="2">
    <source>
        <dbReference type="ARBA" id="ARBA00011206"/>
    </source>
</evidence>
<gene>
    <name evidence="12" type="ORF">HYPBUDRAFT_114612</name>
</gene>
<dbReference type="OrthoDB" id="272392at2759"/>
<dbReference type="GO" id="GO:0003697">
    <property type="term" value="F:single-stranded DNA binding"/>
    <property type="evidence" value="ECO:0007669"/>
    <property type="project" value="UniProtKB-UniRule"/>
</dbReference>
<evidence type="ECO:0000256" key="4">
    <source>
        <dbReference type="ARBA" id="ARBA00022478"/>
    </source>
</evidence>
<organism evidence="12 13">
    <name type="scientific">Hyphopichia burtonii NRRL Y-1933</name>
    <dbReference type="NCBI Taxonomy" id="984485"/>
    <lineage>
        <taxon>Eukaryota</taxon>
        <taxon>Fungi</taxon>
        <taxon>Dikarya</taxon>
        <taxon>Ascomycota</taxon>
        <taxon>Saccharomycotina</taxon>
        <taxon>Pichiomycetes</taxon>
        <taxon>Debaryomycetaceae</taxon>
        <taxon>Hyphopichia</taxon>
    </lineage>
</organism>
<name>A0A1E4RDK5_9ASCO</name>
<dbReference type="Pfam" id="PF05645">
    <property type="entry name" value="RNA_pol_Rpc82"/>
    <property type="match status" value="1"/>
</dbReference>
<accession>A0A1E4RDK5</accession>
<dbReference type="GO" id="GO:0003899">
    <property type="term" value="F:DNA-directed RNA polymerase activity"/>
    <property type="evidence" value="ECO:0007669"/>
    <property type="project" value="EnsemblFungi"/>
</dbReference>
<proteinExistence type="inferred from homology"/>
<keyword evidence="13" id="KW-1185">Reference proteome</keyword>
<evidence type="ECO:0000256" key="5">
    <source>
        <dbReference type="ARBA" id="ARBA00023163"/>
    </source>
</evidence>
<comment type="similarity">
    <text evidence="8">Belongs to the RNA polymerase beta chain family.</text>
</comment>
<evidence type="ECO:0000259" key="11">
    <source>
        <dbReference type="Pfam" id="PF22536"/>
    </source>
</evidence>
<dbReference type="GO" id="GO:0006386">
    <property type="term" value="P:termination of RNA polymerase III transcription"/>
    <property type="evidence" value="ECO:0007669"/>
    <property type="project" value="EnsemblFungi"/>
</dbReference>
<dbReference type="GO" id="GO:0042797">
    <property type="term" value="P:tRNA transcription by RNA polymerase III"/>
    <property type="evidence" value="ECO:0007669"/>
    <property type="project" value="EnsemblFungi"/>
</dbReference>
<evidence type="ECO:0000259" key="10">
    <source>
        <dbReference type="Pfam" id="PF08221"/>
    </source>
</evidence>
<evidence type="ECO:0000256" key="3">
    <source>
        <dbReference type="ARBA" id="ARBA00016689"/>
    </source>
</evidence>